<comment type="caution">
    <text evidence="1">The sequence shown here is derived from an EMBL/GenBank/DDBJ whole genome shotgun (WGS) entry which is preliminary data.</text>
</comment>
<dbReference type="EMBL" id="ASPP01036258">
    <property type="protein sequence ID" value="ETO02261.1"/>
    <property type="molecule type" value="Genomic_DNA"/>
</dbReference>
<name>X6LLM2_RETFI</name>
<dbReference type="SUPFAM" id="SSF53098">
    <property type="entry name" value="Ribonuclease H-like"/>
    <property type="match status" value="1"/>
</dbReference>
<proteinExistence type="predicted"/>
<dbReference type="InterPro" id="IPR036397">
    <property type="entry name" value="RNaseH_sf"/>
</dbReference>
<reference evidence="1 2" key="1">
    <citation type="journal article" date="2013" name="Curr. Biol.">
        <title>The Genome of the Foraminiferan Reticulomyxa filosa.</title>
        <authorList>
            <person name="Glockner G."/>
            <person name="Hulsmann N."/>
            <person name="Schleicher M."/>
            <person name="Noegel A.A."/>
            <person name="Eichinger L."/>
            <person name="Gallinger C."/>
            <person name="Pawlowski J."/>
            <person name="Sierra R."/>
            <person name="Euteneuer U."/>
            <person name="Pillet L."/>
            <person name="Moustafa A."/>
            <person name="Platzer M."/>
            <person name="Groth M."/>
            <person name="Szafranski K."/>
            <person name="Schliwa M."/>
        </authorList>
    </citation>
    <scope>NUCLEOTIDE SEQUENCE [LARGE SCALE GENOMIC DNA]</scope>
</reference>
<evidence type="ECO:0000313" key="1">
    <source>
        <dbReference type="EMBL" id="ETO02261.1"/>
    </source>
</evidence>
<feature type="non-terminal residue" evidence="1">
    <location>
        <position position="1"/>
    </location>
</feature>
<gene>
    <name evidence="1" type="ORF">RFI_35175</name>
</gene>
<evidence type="ECO:0008006" key="3">
    <source>
        <dbReference type="Google" id="ProtNLM"/>
    </source>
</evidence>
<evidence type="ECO:0000313" key="2">
    <source>
        <dbReference type="Proteomes" id="UP000023152"/>
    </source>
</evidence>
<dbReference type="Gene3D" id="3.30.420.10">
    <property type="entry name" value="Ribonuclease H-like superfamily/Ribonuclease H"/>
    <property type="match status" value="1"/>
</dbReference>
<dbReference type="GO" id="GO:0003676">
    <property type="term" value="F:nucleic acid binding"/>
    <property type="evidence" value="ECO:0007669"/>
    <property type="project" value="InterPro"/>
</dbReference>
<accession>X6LLM2</accession>
<sequence>KSLLPQFKDERVVIFSDCKFAVSAIRNKCNSETYNFLIAERLMKELGDNGVPEIYWIKGHSGNERSGVVAKRARFQAEFEQLNYLGKQQNKITNEILI</sequence>
<keyword evidence="2" id="KW-1185">Reference proteome</keyword>
<dbReference type="AlphaFoldDB" id="X6LLM2"/>
<protein>
    <recommendedName>
        <fullName evidence="3">RNase H type-1 domain-containing protein</fullName>
    </recommendedName>
</protein>
<dbReference type="InterPro" id="IPR012337">
    <property type="entry name" value="RNaseH-like_sf"/>
</dbReference>
<organism evidence="1 2">
    <name type="scientific">Reticulomyxa filosa</name>
    <dbReference type="NCBI Taxonomy" id="46433"/>
    <lineage>
        <taxon>Eukaryota</taxon>
        <taxon>Sar</taxon>
        <taxon>Rhizaria</taxon>
        <taxon>Retaria</taxon>
        <taxon>Foraminifera</taxon>
        <taxon>Monothalamids</taxon>
        <taxon>Reticulomyxidae</taxon>
        <taxon>Reticulomyxa</taxon>
    </lineage>
</organism>
<dbReference type="Proteomes" id="UP000023152">
    <property type="component" value="Unassembled WGS sequence"/>
</dbReference>